<accession>A0A7W9A0V6</accession>
<keyword evidence="3" id="KW-1185">Reference proteome</keyword>
<dbReference type="Pfam" id="PF07007">
    <property type="entry name" value="LprI"/>
    <property type="match status" value="1"/>
</dbReference>
<evidence type="ECO:0000313" key="3">
    <source>
        <dbReference type="Proteomes" id="UP000548978"/>
    </source>
</evidence>
<dbReference type="RefSeq" id="WP_123286374.1">
    <property type="nucleotide sequence ID" value="NZ_JACIJB010000001.1"/>
</dbReference>
<proteinExistence type="predicted"/>
<comment type="caution">
    <text evidence="2">The sequence shown here is derived from an EMBL/GenBank/DDBJ whole genome shotgun (WGS) entry which is preliminary data.</text>
</comment>
<dbReference type="Gene3D" id="1.20.1270.180">
    <property type="match status" value="1"/>
</dbReference>
<reference evidence="2 3" key="1">
    <citation type="submission" date="2020-08" db="EMBL/GenBank/DDBJ databases">
        <title>Genomic Encyclopedia of Type Strains, Phase IV (KMG-IV): sequencing the most valuable type-strain genomes for metagenomic binning, comparative biology and taxonomic classification.</title>
        <authorList>
            <person name="Goeker M."/>
        </authorList>
    </citation>
    <scope>NUCLEOTIDE SEQUENCE [LARGE SCALE GENOMIC DNA]</scope>
    <source>
        <strain evidence="2 3">DSM 24448</strain>
    </source>
</reference>
<organism evidence="2 3">
    <name type="scientific">Brevundimonas halotolerans</name>
    <dbReference type="NCBI Taxonomy" id="69670"/>
    <lineage>
        <taxon>Bacteria</taxon>
        <taxon>Pseudomonadati</taxon>
        <taxon>Pseudomonadota</taxon>
        <taxon>Alphaproteobacteria</taxon>
        <taxon>Caulobacterales</taxon>
        <taxon>Caulobacteraceae</taxon>
        <taxon>Brevundimonas</taxon>
    </lineage>
</organism>
<dbReference type="Proteomes" id="UP000548978">
    <property type="component" value="Unassembled WGS sequence"/>
</dbReference>
<protein>
    <submittedName>
        <fullName evidence="2">Uncharacterized protein YecT (DUF1311 family)</fullName>
    </submittedName>
</protein>
<dbReference type="InterPro" id="IPR009739">
    <property type="entry name" value="LprI-like_N"/>
</dbReference>
<dbReference type="EMBL" id="JACIJB010000001">
    <property type="protein sequence ID" value="MBB5659358.1"/>
    <property type="molecule type" value="Genomic_DNA"/>
</dbReference>
<sequence length="168" mass="18729">MLSTLILLALLQADPVSCHEVATNDRLACGRRAVEKAEARLAEFDVTDCAEAMTTLEMNACGALDLARAEEQMFRYLGLALERVSRSDQEATGPDPVESARYLEASQLAWAEYANQACLAVYEHWKGGTIRGIMWQGCRIELTRERTHTIWANHLTHMDNSPPVLPEP</sequence>
<feature type="domain" description="Lysozyme inhibitor LprI-like N-terminal" evidence="1">
    <location>
        <begin position="50"/>
        <end position="148"/>
    </location>
</feature>
<dbReference type="AlphaFoldDB" id="A0A7W9A0V6"/>
<evidence type="ECO:0000313" key="2">
    <source>
        <dbReference type="EMBL" id="MBB5659358.1"/>
    </source>
</evidence>
<dbReference type="OrthoDB" id="7340239at2"/>
<gene>
    <name evidence="2" type="ORF">FHS65_000076</name>
</gene>
<name>A0A7W9A0V6_9CAUL</name>
<evidence type="ECO:0000259" key="1">
    <source>
        <dbReference type="Pfam" id="PF07007"/>
    </source>
</evidence>